<reference evidence="1 2" key="1">
    <citation type="submission" date="2017-06" db="EMBL/GenBank/DDBJ databases">
        <title>Azoarcus.</title>
        <authorList>
            <person name="Woo J.-H."/>
            <person name="Kim H.-S."/>
        </authorList>
    </citation>
    <scope>NUCLEOTIDE SEQUENCE [LARGE SCALE GENOMIC DNA]</scope>
    <source>
        <strain evidence="1 2">TSPY31</strain>
    </source>
</reference>
<gene>
    <name evidence="1" type="ORF">CEW83_19915</name>
</gene>
<dbReference type="SUPFAM" id="SSF51161">
    <property type="entry name" value="Trimeric LpxA-like enzymes"/>
    <property type="match status" value="1"/>
</dbReference>
<proteinExistence type="predicted"/>
<keyword evidence="2" id="KW-1185">Reference proteome</keyword>
<dbReference type="AlphaFoldDB" id="A0A2U8GXN8"/>
<name>A0A2U8GXN8_9RHOO</name>
<dbReference type="Proteomes" id="UP000244930">
    <property type="component" value="Chromosome"/>
</dbReference>
<accession>A0A2U8GXN8</accession>
<evidence type="ECO:0000313" key="2">
    <source>
        <dbReference type="Proteomes" id="UP000244930"/>
    </source>
</evidence>
<dbReference type="Gene3D" id="2.160.10.10">
    <property type="entry name" value="Hexapeptide repeat proteins"/>
    <property type="match status" value="1"/>
</dbReference>
<keyword evidence="1" id="KW-0808">Transferase</keyword>
<evidence type="ECO:0000313" key="1">
    <source>
        <dbReference type="EMBL" id="AWI77215.1"/>
    </source>
</evidence>
<sequence length="234" mass="26694">MPAEIYNVFYATDELSELLCKQIRNNFFLSEKDIVDVSYAVKLALLRTKRCFIENNNKYYWSDSGEVVFNPFHSGQYSIFLYFASQEAVKCNNRSLADRIYYLNKMLNGCDIYYEVMLPDVFFLEHPVASVMGRASYGNYFVFQQGCTVGGNHGYYPRFGEFVWLFANATVIGNTSIGSNVFVSAGALVKDEVVPDNTIVFGQSPNLILKTKPSEYFYKSSPFKAHNEILARQS</sequence>
<protein>
    <submittedName>
        <fullName evidence="1">Transferase</fullName>
    </submittedName>
</protein>
<dbReference type="InterPro" id="IPR011004">
    <property type="entry name" value="Trimer_LpxA-like_sf"/>
</dbReference>
<dbReference type="EMBL" id="CP022187">
    <property type="protein sequence ID" value="AWI77215.1"/>
    <property type="molecule type" value="Genomic_DNA"/>
</dbReference>
<organism evidence="1 2">
    <name type="scientific">Parazoarcus communis</name>
    <dbReference type="NCBI Taxonomy" id="41977"/>
    <lineage>
        <taxon>Bacteria</taxon>
        <taxon>Pseudomonadati</taxon>
        <taxon>Pseudomonadota</taxon>
        <taxon>Betaproteobacteria</taxon>
        <taxon>Rhodocyclales</taxon>
        <taxon>Zoogloeaceae</taxon>
        <taxon>Parazoarcus</taxon>
    </lineage>
</organism>
<dbReference type="KEGG" id="acom:CEW83_19915"/>
<dbReference type="RefSeq" id="WP_108950914.1">
    <property type="nucleotide sequence ID" value="NZ_CP022187.1"/>
</dbReference>
<dbReference type="GO" id="GO:0016740">
    <property type="term" value="F:transferase activity"/>
    <property type="evidence" value="ECO:0007669"/>
    <property type="project" value="UniProtKB-KW"/>
</dbReference>